<protein>
    <submittedName>
        <fullName evidence="2">Uncharacterized protein</fullName>
    </submittedName>
</protein>
<organism evidence="2 3">
    <name type="scientific">Microvenator marinus</name>
    <dbReference type="NCBI Taxonomy" id="2600177"/>
    <lineage>
        <taxon>Bacteria</taxon>
        <taxon>Deltaproteobacteria</taxon>
        <taxon>Bradymonadales</taxon>
        <taxon>Microvenatoraceae</taxon>
        <taxon>Microvenator</taxon>
    </lineage>
</organism>
<sequence length="190" mass="21629">MSDDVEDETLHEESWSDLEREEASRILKGLETVIPGILRRSIISGLSAAVSEDGLRSIVSDKKDIPKDAVSFILSQADSTRKELLRIVSREIRLFLENMDFGGEIAKILTTLSFEIRTEVRFIPNEEAVKPNIRNRVKVKRVREDGKEETVSEFEDNPTDTPKGEATKNESATKPEQKTQRRWSRKKGSE</sequence>
<dbReference type="Proteomes" id="UP000321595">
    <property type="component" value="Chromosome"/>
</dbReference>
<keyword evidence="3" id="KW-1185">Reference proteome</keyword>
<proteinExistence type="predicted"/>
<gene>
    <name evidence="2" type="ORF">FRD01_02105</name>
</gene>
<feature type="compositionally biased region" description="Basic residues" evidence="1">
    <location>
        <begin position="180"/>
        <end position="190"/>
    </location>
</feature>
<feature type="region of interest" description="Disordered" evidence="1">
    <location>
        <begin position="144"/>
        <end position="190"/>
    </location>
</feature>
<evidence type="ECO:0000256" key="1">
    <source>
        <dbReference type="SAM" id="MobiDB-lite"/>
    </source>
</evidence>
<feature type="compositionally biased region" description="Basic and acidic residues" evidence="1">
    <location>
        <begin position="162"/>
        <end position="179"/>
    </location>
</feature>
<accession>A0A5B8XJU8</accession>
<evidence type="ECO:0000313" key="3">
    <source>
        <dbReference type="Proteomes" id="UP000321595"/>
    </source>
</evidence>
<dbReference type="AlphaFoldDB" id="A0A5B8XJU8"/>
<evidence type="ECO:0000313" key="2">
    <source>
        <dbReference type="EMBL" id="QED26072.1"/>
    </source>
</evidence>
<dbReference type="RefSeq" id="WP_146957194.1">
    <property type="nucleotide sequence ID" value="NZ_CP042467.1"/>
</dbReference>
<reference evidence="2 3" key="1">
    <citation type="submission" date="2019-08" db="EMBL/GenBank/DDBJ databases">
        <authorList>
            <person name="Liang Q."/>
        </authorList>
    </citation>
    <scope>NUCLEOTIDE SEQUENCE [LARGE SCALE GENOMIC DNA]</scope>
    <source>
        <strain evidence="2 3">V1718</strain>
    </source>
</reference>
<dbReference type="OrthoDB" id="5522479at2"/>
<dbReference type="KEGG" id="bbae:FRD01_02105"/>
<name>A0A5B8XJU8_9DELT</name>
<dbReference type="EMBL" id="CP042467">
    <property type="protein sequence ID" value="QED26072.1"/>
    <property type="molecule type" value="Genomic_DNA"/>
</dbReference>